<evidence type="ECO:0000256" key="3">
    <source>
        <dbReference type="ARBA" id="ARBA00022692"/>
    </source>
</evidence>
<dbReference type="PANTHER" id="PTHR23501:SF191">
    <property type="entry name" value="VACUOLAR BASIC AMINO ACID TRANSPORTER 4"/>
    <property type="match status" value="1"/>
</dbReference>
<dbReference type="PROSITE" id="PS50850">
    <property type="entry name" value="MFS"/>
    <property type="match status" value="1"/>
</dbReference>
<keyword evidence="5 7" id="KW-0472">Membrane</keyword>
<keyword evidence="3 7" id="KW-0812">Transmembrane</keyword>
<feature type="transmembrane region" description="Helical" evidence="7">
    <location>
        <begin position="64"/>
        <end position="89"/>
    </location>
</feature>
<feature type="region of interest" description="Disordered" evidence="6">
    <location>
        <begin position="1"/>
        <end position="33"/>
    </location>
</feature>
<gene>
    <name evidence="9" type="ORF">AMORRO_LOCUS10748</name>
</gene>
<feature type="domain" description="Major facilitator superfamily (MFS) profile" evidence="8">
    <location>
        <begin position="67"/>
        <end position="311"/>
    </location>
</feature>
<reference evidence="9" key="1">
    <citation type="submission" date="2021-06" db="EMBL/GenBank/DDBJ databases">
        <authorList>
            <person name="Kallberg Y."/>
            <person name="Tangrot J."/>
            <person name="Rosling A."/>
        </authorList>
    </citation>
    <scope>NUCLEOTIDE SEQUENCE</scope>
    <source>
        <strain evidence="9">CL551</strain>
    </source>
</reference>
<evidence type="ECO:0000313" key="10">
    <source>
        <dbReference type="Proteomes" id="UP000789342"/>
    </source>
</evidence>
<dbReference type="InterPro" id="IPR020846">
    <property type="entry name" value="MFS_dom"/>
</dbReference>
<dbReference type="Proteomes" id="UP000789342">
    <property type="component" value="Unassembled WGS sequence"/>
</dbReference>
<evidence type="ECO:0000256" key="1">
    <source>
        <dbReference type="ARBA" id="ARBA00004127"/>
    </source>
</evidence>
<dbReference type="InterPro" id="IPR036259">
    <property type="entry name" value="MFS_trans_sf"/>
</dbReference>
<feature type="transmembrane region" description="Helical" evidence="7">
    <location>
        <begin position="157"/>
        <end position="182"/>
    </location>
</feature>
<comment type="subcellular location">
    <subcellularLocation>
        <location evidence="1">Endomembrane system</location>
        <topology evidence="1">Multi-pass membrane protein</topology>
    </subcellularLocation>
</comment>
<keyword evidence="2" id="KW-0813">Transport</keyword>
<feature type="transmembrane region" description="Helical" evidence="7">
    <location>
        <begin position="223"/>
        <end position="246"/>
    </location>
</feature>
<dbReference type="PANTHER" id="PTHR23501">
    <property type="entry name" value="MAJOR FACILITATOR SUPERFAMILY"/>
    <property type="match status" value="1"/>
</dbReference>
<dbReference type="Pfam" id="PF07690">
    <property type="entry name" value="MFS_1"/>
    <property type="match status" value="1"/>
</dbReference>
<protein>
    <submittedName>
        <fullName evidence="9">17929_t:CDS:1</fullName>
    </submittedName>
</protein>
<dbReference type="AlphaFoldDB" id="A0A9N9ECE9"/>
<evidence type="ECO:0000256" key="5">
    <source>
        <dbReference type="ARBA" id="ARBA00023136"/>
    </source>
</evidence>
<feature type="transmembrane region" description="Helical" evidence="7">
    <location>
        <begin position="132"/>
        <end position="151"/>
    </location>
</feature>
<dbReference type="SUPFAM" id="SSF103473">
    <property type="entry name" value="MFS general substrate transporter"/>
    <property type="match status" value="1"/>
</dbReference>
<accession>A0A9N9ECE9</accession>
<evidence type="ECO:0000256" key="7">
    <source>
        <dbReference type="SAM" id="Phobius"/>
    </source>
</evidence>
<proteinExistence type="predicted"/>
<evidence type="ECO:0000256" key="2">
    <source>
        <dbReference type="ARBA" id="ARBA00022448"/>
    </source>
</evidence>
<keyword evidence="10" id="KW-1185">Reference proteome</keyword>
<keyword evidence="4 7" id="KW-1133">Transmembrane helix</keyword>
<feature type="transmembrane region" description="Helical" evidence="7">
    <location>
        <begin position="194"/>
        <end position="217"/>
    </location>
</feature>
<comment type="caution">
    <text evidence="9">The sequence shown here is derived from an EMBL/GenBank/DDBJ whole genome shotgun (WGS) entry which is preliminary data.</text>
</comment>
<dbReference type="GO" id="GO:0022857">
    <property type="term" value="F:transmembrane transporter activity"/>
    <property type="evidence" value="ECO:0007669"/>
    <property type="project" value="InterPro"/>
</dbReference>
<dbReference type="OrthoDB" id="10021397at2759"/>
<dbReference type="Gene3D" id="1.20.1250.20">
    <property type="entry name" value="MFS general substrate transporter like domains"/>
    <property type="match status" value="1"/>
</dbReference>
<feature type="non-terminal residue" evidence="9">
    <location>
        <position position="311"/>
    </location>
</feature>
<evidence type="ECO:0000256" key="4">
    <source>
        <dbReference type="ARBA" id="ARBA00022989"/>
    </source>
</evidence>
<evidence type="ECO:0000256" key="6">
    <source>
        <dbReference type="SAM" id="MobiDB-lite"/>
    </source>
</evidence>
<name>A0A9N9ECE9_9GLOM</name>
<dbReference type="GO" id="GO:0005886">
    <property type="term" value="C:plasma membrane"/>
    <property type="evidence" value="ECO:0007669"/>
    <property type="project" value="TreeGrafter"/>
</dbReference>
<evidence type="ECO:0000259" key="8">
    <source>
        <dbReference type="PROSITE" id="PS50850"/>
    </source>
</evidence>
<dbReference type="InterPro" id="IPR011701">
    <property type="entry name" value="MFS"/>
</dbReference>
<sequence length="311" mass="34002">MSQNSNSEYVTNEVATITSSETGTKSNESSGITSGMQEVRDVNGVDLEKAKDEDVKAEMTKTQVILVFVGLCFGMFLAALDQTIVATVVPKIAFDFKDLDRIAWIGTSYLLTVSAFQPTYGKLSDIFGRKITFLMAILIFEIGSLLCGLSNSMTMIIISRAVAGVGGGGAITIIVSLLFLHLHQSTGSFREKLVRIDWLGTVMIAVSTVLILLALNWGGNEYAWNSALIIILLIIGMIGFILFGFVESHFALEPLAPIRLFKYHTVTVNLLVNIFHGMAFFSIVYFIPLFYQVVDGDNATNSGLKLLPFIL</sequence>
<feature type="transmembrane region" description="Helical" evidence="7">
    <location>
        <begin position="266"/>
        <end position="287"/>
    </location>
</feature>
<organism evidence="9 10">
    <name type="scientific">Acaulospora morrowiae</name>
    <dbReference type="NCBI Taxonomy" id="94023"/>
    <lineage>
        <taxon>Eukaryota</taxon>
        <taxon>Fungi</taxon>
        <taxon>Fungi incertae sedis</taxon>
        <taxon>Mucoromycota</taxon>
        <taxon>Glomeromycotina</taxon>
        <taxon>Glomeromycetes</taxon>
        <taxon>Diversisporales</taxon>
        <taxon>Acaulosporaceae</taxon>
        <taxon>Acaulospora</taxon>
    </lineage>
</organism>
<dbReference type="EMBL" id="CAJVPV010012350">
    <property type="protein sequence ID" value="CAG8669235.1"/>
    <property type="molecule type" value="Genomic_DNA"/>
</dbReference>
<dbReference type="GO" id="GO:0012505">
    <property type="term" value="C:endomembrane system"/>
    <property type="evidence" value="ECO:0007669"/>
    <property type="project" value="UniProtKB-SubCell"/>
</dbReference>
<evidence type="ECO:0000313" key="9">
    <source>
        <dbReference type="EMBL" id="CAG8669235.1"/>
    </source>
</evidence>